<reference evidence="7" key="1">
    <citation type="journal article" date="2021" name="mSystems">
        <title>Bacteria and Archaea Synergistically Convert Glycine Betaine to Biogenic Methane in the Formosa Cold Seep of the South China Sea.</title>
        <authorList>
            <person name="Li L."/>
            <person name="Zhang W."/>
            <person name="Zhang S."/>
            <person name="Song L."/>
            <person name="Sun Q."/>
            <person name="Zhang H."/>
            <person name="Xiang H."/>
            <person name="Dong X."/>
        </authorList>
    </citation>
    <scope>NUCLEOTIDE SEQUENCE</scope>
    <source>
        <strain evidence="7">ZWT</strain>
    </source>
</reference>
<name>A0A9J6PAR8_9CLOT</name>
<feature type="domain" description="Methyl-accepting transducer" evidence="5">
    <location>
        <begin position="376"/>
        <end position="612"/>
    </location>
</feature>
<dbReference type="Gene3D" id="6.10.340.10">
    <property type="match status" value="1"/>
</dbReference>
<dbReference type="InterPro" id="IPR003660">
    <property type="entry name" value="HAMP_dom"/>
</dbReference>
<protein>
    <submittedName>
        <fullName evidence="7">Methyl-accepting chemotaxis protein</fullName>
    </submittedName>
</protein>
<dbReference type="PROSITE" id="PS50885">
    <property type="entry name" value="HAMP"/>
    <property type="match status" value="1"/>
</dbReference>
<dbReference type="PANTHER" id="PTHR32089">
    <property type="entry name" value="METHYL-ACCEPTING CHEMOTAXIS PROTEIN MCPB"/>
    <property type="match status" value="1"/>
</dbReference>
<dbReference type="EMBL" id="JAGSOJ010000005">
    <property type="protein sequence ID" value="MCM1992272.1"/>
    <property type="molecule type" value="Genomic_DNA"/>
</dbReference>
<evidence type="ECO:0000259" key="6">
    <source>
        <dbReference type="PROSITE" id="PS50885"/>
    </source>
</evidence>
<dbReference type="Gene3D" id="1.10.287.950">
    <property type="entry name" value="Methyl-accepting chemotaxis protein"/>
    <property type="match status" value="1"/>
</dbReference>
<evidence type="ECO:0000313" key="8">
    <source>
        <dbReference type="Proteomes" id="UP001056429"/>
    </source>
</evidence>
<accession>A0A9J6PAR8</accession>
<feature type="domain" description="HAMP" evidence="6">
    <location>
        <begin position="303"/>
        <end position="357"/>
    </location>
</feature>
<evidence type="ECO:0000313" key="7">
    <source>
        <dbReference type="EMBL" id="MCM1992272.1"/>
    </source>
</evidence>
<reference evidence="7" key="2">
    <citation type="submission" date="2021-04" db="EMBL/GenBank/DDBJ databases">
        <authorList>
            <person name="Dong X."/>
        </authorList>
    </citation>
    <scope>NUCLEOTIDE SEQUENCE</scope>
    <source>
        <strain evidence="7">ZWT</strain>
    </source>
</reference>
<dbReference type="GO" id="GO:0016020">
    <property type="term" value="C:membrane"/>
    <property type="evidence" value="ECO:0007669"/>
    <property type="project" value="InterPro"/>
</dbReference>
<dbReference type="RefSeq" id="WP_250861432.1">
    <property type="nucleotide sequence ID" value="NZ_JAGSOJ010000005.1"/>
</dbReference>
<dbReference type="GO" id="GO:0007165">
    <property type="term" value="P:signal transduction"/>
    <property type="evidence" value="ECO:0007669"/>
    <property type="project" value="UniProtKB-KW"/>
</dbReference>
<evidence type="ECO:0000256" key="1">
    <source>
        <dbReference type="ARBA" id="ARBA00023224"/>
    </source>
</evidence>
<gene>
    <name evidence="7" type="ORF">KDK92_21320</name>
</gene>
<dbReference type="Proteomes" id="UP001056429">
    <property type="component" value="Unassembled WGS sequence"/>
</dbReference>
<proteinExistence type="inferred from homology"/>
<evidence type="ECO:0000256" key="2">
    <source>
        <dbReference type="ARBA" id="ARBA00029447"/>
    </source>
</evidence>
<evidence type="ECO:0000259" key="5">
    <source>
        <dbReference type="PROSITE" id="PS50111"/>
    </source>
</evidence>
<dbReference type="InterPro" id="IPR004089">
    <property type="entry name" value="MCPsignal_dom"/>
</dbReference>
<dbReference type="PROSITE" id="PS50111">
    <property type="entry name" value="CHEMOTAXIS_TRANSDUC_2"/>
    <property type="match status" value="1"/>
</dbReference>
<feature type="transmembrane region" description="Helical" evidence="4">
    <location>
        <begin position="283"/>
        <end position="305"/>
    </location>
</feature>
<keyword evidence="4" id="KW-0472">Membrane</keyword>
<sequence length="663" mass="74524">MKKRFSIRVKLLSAFLAMIVISLSIVGVSLLGYNQVYKKIIPTFGASKEIEILINDLETIERDFYIYGKYDEELYSGTNVYGKKFNDEYNDLIVKLDEVEKGISELNEEFDKSSFKEIKEQLNQYNKGFQDIVTHVKNIGIENYGYAGEMRGYIHNVEEVVKKNNNDRLIILLLELRRNEKDFMLRKSLKYREKFNSSAQAIKEEIMISDFEDKEKLNNQLELYEKIFNKIVDENVIIGLTSEEGLFGDNSKSIEEVHVHFNVLKDAIDQEIADTEFMVKGTLIIMAVISSIIAIICALVLSGIISKPIKSVNILLNDIAEGDGDLTKTLTVKSRDELNEMAHGFNKFVDKIKNLIIKVKEQSDNLNSSVTEINYAIESANNNVQDISVKMDVVSDSVQNNSSLAEEISASIEEISNGAYIVSNEATEIDDDSKSMMSSVNYGVEKLNEVHNSINSVKGSSKEIFDIMKEFNELSSRIHNITNMITDISDQTNLLALNAAIEAARAGEQGRGFAVVAEEIRKLAEESKDSANSITEIVSEINVKSEEAYKKIEEEQDIVDNCVDKATETNAEFKNIIDLIEGIVNKIKNISSLSKNQSNIIEEIARGISDFSQSTQETAVSSDEINNRIEGQAATFEEIGAQSEMLKSLSDNLNELIELFKVQ</sequence>
<dbReference type="CDD" id="cd06225">
    <property type="entry name" value="HAMP"/>
    <property type="match status" value="1"/>
</dbReference>
<dbReference type="SMART" id="SM00304">
    <property type="entry name" value="HAMP"/>
    <property type="match status" value="1"/>
</dbReference>
<dbReference type="AlphaFoldDB" id="A0A9J6PAR8"/>
<dbReference type="SMART" id="SM00283">
    <property type="entry name" value="MA"/>
    <property type="match status" value="1"/>
</dbReference>
<keyword evidence="4" id="KW-1133">Transmembrane helix</keyword>
<comment type="similarity">
    <text evidence="2">Belongs to the methyl-accepting chemotaxis (MCP) protein family.</text>
</comment>
<keyword evidence="8" id="KW-1185">Reference proteome</keyword>
<dbReference type="Pfam" id="PF00672">
    <property type="entry name" value="HAMP"/>
    <property type="match status" value="1"/>
</dbReference>
<dbReference type="Pfam" id="PF00015">
    <property type="entry name" value="MCPsignal"/>
    <property type="match status" value="1"/>
</dbReference>
<keyword evidence="4" id="KW-0812">Transmembrane</keyword>
<dbReference type="PANTHER" id="PTHR32089:SF112">
    <property type="entry name" value="LYSOZYME-LIKE PROTEIN-RELATED"/>
    <property type="match status" value="1"/>
</dbReference>
<evidence type="ECO:0000256" key="3">
    <source>
        <dbReference type="PROSITE-ProRule" id="PRU00284"/>
    </source>
</evidence>
<feature type="transmembrane region" description="Helical" evidence="4">
    <location>
        <begin position="12"/>
        <end position="33"/>
    </location>
</feature>
<organism evidence="7 8">
    <name type="scientific">Oceanirhabdus seepicola</name>
    <dbReference type="NCBI Taxonomy" id="2828781"/>
    <lineage>
        <taxon>Bacteria</taxon>
        <taxon>Bacillati</taxon>
        <taxon>Bacillota</taxon>
        <taxon>Clostridia</taxon>
        <taxon>Eubacteriales</taxon>
        <taxon>Clostridiaceae</taxon>
        <taxon>Oceanirhabdus</taxon>
    </lineage>
</organism>
<dbReference type="CDD" id="cd11386">
    <property type="entry name" value="MCP_signal"/>
    <property type="match status" value="1"/>
</dbReference>
<keyword evidence="1 3" id="KW-0807">Transducer</keyword>
<comment type="caution">
    <text evidence="7">The sequence shown here is derived from an EMBL/GenBank/DDBJ whole genome shotgun (WGS) entry which is preliminary data.</text>
</comment>
<evidence type="ECO:0000256" key="4">
    <source>
        <dbReference type="SAM" id="Phobius"/>
    </source>
</evidence>
<dbReference type="SUPFAM" id="SSF58104">
    <property type="entry name" value="Methyl-accepting chemotaxis protein (MCP) signaling domain"/>
    <property type="match status" value="1"/>
</dbReference>